<gene>
    <name evidence="3" type="ORF">FYK55_26660</name>
</gene>
<dbReference type="EMBL" id="VWOX01000027">
    <property type="protein sequence ID" value="KAA5538698.1"/>
    <property type="molecule type" value="Genomic_DNA"/>
</dbReference>
<dbReference type="Proteomes" id="UP000324479">
    <property type="component" value="Unassembled WGS sequence"/>
</dbReference>
<dbReference type="InterPro" id="IPR050345">
    <property type="entry name" value="Aliph_Amidase/BUP"/>
</dbReference>
<dbReference type="Gene3D" id="3.60.110.10">
    <property type="entry name" value="Carbon-nitrogen hydrolase"/>
    <property type="match status" value="1"/>
</dbReference>
<dbReference type="SUPFAM" id="SSF56317">
    <property type="entry name" value="Carbon-nitrogen hydrolase"/>
    <property type="match status" value="1"/>
</dbReference>
<proteinExistence type="predicted"/>
<dbReference type="InterPro" id="IPR003010">
    <property type="entry name" value="C-N_Hydrolase"/>
</dbReference>
<keyword evidence="1 3" id="KW-0378">Hydrolase</keyword>
<comment type="caution">
    <text evidence="3">The sequence shown here is derived from an EMBL/GenBank/DDBJ whole genome shotgun (WGS) entry which is preliminary data.</text>
</comment>
<evidence type="ECO:0000313" key="3">
    <source>
        <dbReference type="EMBL" id="KAA5538698.1"/>
    </source>
</evidence>
<keyword evidence="4" id="KW-1185">Reference proteome</keyword>
<reference evidence="3 4" key="1">
    <citation type="submission" date="2019-08" db="EMBL/GenBank/DDBJ databases">
        <authorList>
            <person name="Dhanesh K."/>
            <person name="Kumar G."/>
            <person name="Sasikala C."/>
            <person name="Venkata Ramana C."/>
        </authorList>
    </citation>
    <scope>NUCLEOTIDE SEQUENCE [LARGE SCALE GENOMIC DNA]</scope>
    <source>
        <strain evidence="3 4">JC645</strain>
    </source>
</reference>
<dbReference type="Pfam" id="PF00795">
    <property type="entry name" value="CN_hydrolase"/>
    <property type="match status" value="1"/>
</dbReference>
<dbReference type="CDD" id="cd07197">
    <property type="entry name" value="nitrilase"/>
    <property type="match status" value="1"/>
</dbReference>
<evidence type="ECO:0000259" key="2">
    <source>
        <dbReference type="PROSITE" id="PS50263"/>
    </source>
</evidence>
<dbReference type="GO" id="GO:0016811">
    <property type="term" value="F:hydrolase activity, acting on carbon-nitrogen (but not peptide) bonds, in linear amides"/>
    <property type="evidence" value="ECO:0007669"/>
    <property type="project" value="TreeGrafter"/>
</dbReference>
<dbReference type="InterPro" id="IPR036526">
    <property type="entry name" value="C-N_Hydrolase_sf"/>
</dbReference>
<organism evidence="3 4">
    <name type="scientific">Roseiconus nitratireducens</name>
    <dbReference type="NCBI Taxonomy" id="2605748"/>
    <lineage>
        <taxon>Bacteria</taxon>
        <taxon>Pseudomonadati</taxon>
        <taxon>Planctomycetota</taxon>
        <taxon>Planctomycetia</taxon>
        <taxon>Pirellulales</taxon>
        <taxon>Pirellulaceae</taxon>
        <taxon>Roseiconus</taxon>
    </lineage>
</organism>
<dbReference type="PANTHER" id="PTHR43674">
    <property type="entry name" value="NITRILASE C965.09-RELATED"/>
    <property type="match status" value="1"/>
</dbReference>
<protein>
    <submittedName>
        <fullName evidence="3">Carbon-nitrogen hydrolase family protein</fullName>
    </submittedName>
</protein>
<evidence type="ECO:0000256" key="1">
    <source>
        <dbReference type="ARBA" id="ARBA00022801"/>
    </source>
</evidence>
<name>A0A5M6CTS6_9BACT</name>
<dbReference type="PANTHER" id="PTHR43674:SF16">
    <property type="entry name" value="CARBON-NITROGEN FAMILY, PUTATIVE (AFU_ORTHOLOGUE AFUA_5G02350)-RELATED"/>
    <property type="match status" value="1"/>
</dbReference>
<dbReference type="AlphaFoldDB" id="A0A5M6CTS6"/>
<dbReference type="PROSITE" id="PS50263">
    <property type="entry name" value="CN_HYDROLASE"/>
    <property type="match status" value="1"/>
</dbReference>
<feature type="domain" description="CN hydrolase" evidence="2">
    <location>
        <begin position="149"/>
        <end position="392"/>
    </location>
</feature>
<sequence length="444" mass="48973">MTNRPLVQNPRWRVAATAHGDSPSAANRENCLVFAVRFVSRTTNHHRRPSWSGAGVVNRGGLRADAAPCFRGGTVERTVGQMRTISLLRTVSLSWHGDRGEPKRGCFDWGRACVLACGLVCLATPLSAQPSTQRLPRPVPPLARSADSVRVAVAQMKISPEFLRDGKDTVDALLPWIDQAAEAQADLIVFPEYLLGPFHLPDEKTDKLCDEAKRRDLSVIVGGWEYLQGTAIEQSPEPGTYANTVLVIDREGNVAGKHRKMHAAIGSQSPYCWPADPGERGENTMVLGEENGVIDLDFGRIGLLTCYDGYFFESFQMPSLRGAEILVWVNSRGGMVEPHLIQAASFVTCTHVVASNQSVGCGSAICSYPGWRLDKSAPEPGSEALLVSDLDLKELRQQRLNHRMHHQRRPQIYQPMVQAWQPWTAYPELVPFRHAPEGPTDAVE</sequence>
<evidence type="ECO:0000313" key="4">
    <source>
        <dbReference type="Proteomes" id="UP000324479"/>
    </source>
</evidence>
<accession>A0A5M6CTS6</accession>